<dbReference type="InterPro" id="IPR011652">
    <property type="entry name" value="MORN_2"/>
</dbReference>
<proteinExistence type="predicted"/>
<protein>
    <submittedName>
        <fullName evidence="1">Uncharacterized protein</fullName>
    </submittedName>
</protein>
<name>A0A381SG37_9ZZZZ</name>
<sequence>MNRTLIIGLVLISVGSVGLDAQEPMNLVNLVQRGDAYLTPETLVPYSGPAFSVFPSDSNRIREQGTLRGGTWEGLYESFYFNGQVDSTIEYRDGEFDGSFERYYFDGKLLAKGSYSMGVRCGEWIDEGGQPTQMTYPPCSSD</sequence>
<evidence type="ECO:0000313" key="1">
    <source>
        <dbReference type="EMBL" id="SVA00153.1"/>
    </source>
</evidence>
<gene>
    <name evidence="1" type="ORF">METZ01_LOCUS53007</name>
</gene>
<dbReference type="SUPFAM" id="SSF82185">
    <property type="entry name" value="Histone H3 K4-specific methyltransferase SET7/9 N-terminal domain"/>
    <property type="match status" value="1"/>
</dbReference>
<reference evidence="1" key="1">
    <citation type="submission" date="2018-05" db="EMBL/GenBank/DDBJ databases">
        <authorList>
            <person name="Lanie J.A."/>
            <person name="Ng W.-L."/>
            <person name="Kazmierczak K.M."/>
            <person name="Andrzejewski T.M."/>
            <person name="Davidsen T.M."/>
            <person name="Wayne K.J."/>
            <person name="Tettelin H."/>
            <person name="Glass J.I."/>
            <person name="Rusch D."/>
            <person name="Podicherti R."/>
            <person name="Tsui H.-C.T."/>
            <person name="Winkler M.E."/>
        </authorList>
    </citation>
    <scope>NUCLEOTIDE SEQUENCE</scope>
</reference>
<dbReference type="Gene3D" id="3.90.930.1">
    <property type="match status" value="1"/>
</dbReference>
<accession>A0A381SG37</accession>
<dbReference type="EMBL" id="UINC01002772">
    <property type="protein sequence ID" value="SVA00153.1"/>
    <property type="molecule type" value="Genomic_DNA"/>
</dbReference>
<dbReference type="AlphaFoldDB" id="A0A381SG37"/>
<organism evidence="1">
    <name type="scientific">marine metagenome</name>
    <dbReference type="NCBI Taxonomy" id="408172"/>
    <lineage>
        <taxon>unclassified sequences</taxon>
        <taxon>metagenomes</taxon>
        <taxon>ecological metagenomes</taxon>
    </lineage>
</organism>
<dbReference type="Pfam" id="PF07661">
    <property type="entry name" value="MORN_2"/>
    <property type="match status" value="2"/>
</dbReference>